<organism evidence="10 11">
    <name type="scientific">Hyphomonas atlantica</name>
    <dbReference type="NCBI Taxonomy" id="1280948"/>
    <lineage>
        <taxon>Bacteria</taxon>
        <taxon>Pseudomonadati</taxon>
        <taxon>Pseudomonadota</taxon>
        <taxon>Alphaproteobacteria</taxon>
        <taxon>Hyphomonadales</taxon>
        <taxon>Hyphomonadaceae</taxon>
        <taxon>Hyphomonas</taxon>
    </lineage>
</organism>
<evidence type="ECO:0000313" key="11">
    <source>
        <dbReference type="Proteomes" id="UP000024547"/>
    </source>
</evidence>
<evidence type="ECO:0000256" key="4">
    <source>
        <dbReference type="ARBA" id="ARBA00022960"/>
    </source>
</evidence>
<evidence type="ECO:0000313" key="12">
    <source>
        <dbReference type="Proteomes" id="UP000259173"/>
    </source>
</evidence>
<feature type="signal peptide" evidence="7">
    <location>
        <begin position="1"/>
        <end position="21"/>
    </location>
</feature>
<dbReference type="GO" id="GO:0071555">
    <property type="term" value="P:cell wall organization"/>
    <property type="evidence" value="ECO:0007669"/>
    <property type="project" value="UniProtKB-KW"/>
</dbReference>
<dbReference type="Gene3D" id="2.40.440.10">
    <property type="entry name" value="L,D-transpeptidase catalytic domain-like"/>
    <property type="match status" value="1"/>
</dbReference>
<gene>
    <name evidence="8" type="ORF">DCG65_00695</name>
    <name evidence="9" type="ORF">DD728_10365</name>
    <name evidence="10" type="ORF">HY36_13920</name>
</gene>
<dbReference type="GO" id="GO:0008360">
    <property type="term" value="P:regulation of cell shape"/>
    <property type="evidence" value="ECO:0007669"/>
    <property type="project" value="UniProtKB-KW"/>
</dbReference>
<dbReference type="GO" id="GO:0004180">
    <property type="term" value="F:carboxypeptidase activity"/>
    <property type="evidence" value="ECO:0007669"/>
    <property type="project" value="UniProtKB-ARBA"/>
</dbReference>
<dbReference type="EMBL" id="AWFH01000005">
    <property type="protein sequence ID" value="KCZ63586.1"/>
    <property type="molecule type" value="Genomic_DNA"/>
</dbReference>
<dbReference type="Proteomes" id="UP000024547">
    <property type="component" value="Unassembled WGS sequence"/>
</dbReference>
<dbReference type="EMBL" id="DMBR01000018">
    <property type="protein sequence ID" value="HAE93045.1"/>
    <property type="molecule type" value="Genomic_DNA"/>
</dbReference>
<evidence type="ECO:0000313" key="13">
    <source>
        <dbReference type="Proteomes" id="UP000263957"/>
    </source>
</evidence>
<evidence type="ECO:0000313" key="10">
    <source>
        <dbReference type="EMBL" id="KCZ63586.1"/>
    </source>
</evidence>
<keyword evidence="5" id="KW-0573">Peptidoglycan synthesis</keyword>
<dbReference type="Proteomes" id="UP000263957">
    <property type="component" value="Unassembled WGS sequence"/>
</dbReference>
<keyword evidence="7" id="KW-0732">Signal</keyword>
<reference evidence="10 11" key="1">
    <citation type="journal article" date="2014" name="Antonie Van Leeuwenhoek">
        <title>Hyphomonas beringensis sp. nov. and Hyphomonas chukchiensis sp. nov., isolated from surface seawater of the Bering Sea and Chukchi Sea.</title>
        <authorList>
            <person name="Li C."/>
            <person name="Lai Q."/>
            <person name="Li G."/>
            <person name="Dong C."/>
            <person name="Wang J."/>
            <person name="Liao Y."/>
            <person name="Shao Z."/>
        </authorList>
    </citation>
    <scope>NUCLEOTIDE SEQUENCE [LARGE SCALE GENOMIC DNA]</scope>
    <source>
        <strain evidence="10 11">22II1-22F38</strain>
    </source>
</reference>
<reference evidence="12 13" key="2">
    <citation type="journal article" date="2018" name="Nat. Biotechnol.">
        <title>A standardized bacterial taxonomy based on genome phylogeny substantially revises the tree of life.</title>
        <authorList>
            <person name="Parks D.H."/>
            <person name="Chuvochina M."/>
            <person name="Waite D.W."/>
            <person name="Rinke C."/>
            <person name="Skarshewski A."/>
            <person name="Chaumeil P.A."/>
            <person name="Hugenholtz P."/>
        </authorList>
    </citation>
    <scope>NUCLEOTIDE SEQUENCE [LARGE SCALE GENOMIC DNA]</scope>
    <source>
        <strain evidence="9">UBA10378</strain>
        <strain evidence="8">UBA8557</strain>
    </source>
</reference>
<evidence type="ECO:0000256" key="2">
    <source>
        <dbReference type="ARBA" id="ARBA00005992"/>
    </source>
</evidence>
<evidence type="ECO:0000313" key="8">
    <source>
        <dbReference type="EMBL" id="HAE93045.1"/>
    </source>
</evidence>
<dbReference type="UniPathway" id="UPA00219"/>
<dbReference type="RefSeq" id="WP_051602517.1">
    <property type="nucleotide sequence ID" value="NZ_AWFH01000005.1"/>
</dbReference>
<keyword evidence="6" id="KW-0961">Cell wall biogenesis/degradation</keyword>
<keyword evidence="11" id="KW-1185">Reference proteome</keyword>
<keyword evidence="4" id="KW-0133">Cell shape</keyword>
<evidence type="ECO:0000313" key="9">
    <source>
        <dbReference type="EMBL" id="HBQ49270.1"/>
    </source>
</evidence>
<protein>
    <recommendedName>
        <fullName evidence="14">Murein L,D-transpeptidase catalytic domain family protein</fullName>
    </recommendedName>
</protein>
<dbReference type="OrthoDB" id="9815195at2"/>
<dbReference type="CDD" id="cd16913">
    <property type="entry name" value="YkuD_like"/>
    <property type="match status" value="1"/>
</dbReference>
<accession>A0A059E7A4</accession>
<comment type="similarity">
    <text evidence="2">Belongs to the YkuD family.</text>
</comment>
<dbReference type="InterPro" id="IPR038063">
    <property type="entry name" value="Transpep_catalytic_dom"/>
</dbReference>
<dbReference type="Proteomes" id="UP000259173">
    <property type="component" value="Unassembled WGS sequence"/>
</dbReference>
<dbReference type="PANTHER" id="PTHR38477:SF1">
    <property type="entry name" value="MUREIN L,D-TRANSPEPTIDASE CATALYTIC DOMAIN FAMILY PROTEIN"/>
    <property type="match status" value="1"/>
</dbReference>
<dbReference type="Pfam" id="PF13645">
    <property type="entry name" value="YkuD_2"/>
    <property type="match status" value="1"/>
</dbReference>
<dbReference type="InterPro" id="IPR032676">
    <property type="entry name" value="YkuD_2"/>
</dbReference>
<keyword evidence="3" id="KW-0808">Transferase</keyword>
<proteinExistence type="inferred from homology"/>
<dbReference type="eggNOG" id="COG1376">
    <property type="taxonomic scope" value="Bacteria"/>
</dbReference>
<dbReference type="PANTHER" id="PTHR38477">
    <property type="entry name" value="HYPOTHETICAL EXPORTED PROTEIN"/>
    <property type="match status" value="1"/>
</dbReference>
<evidence type="ECO:0000256" key="3">
    <source>
        <dbReference type="ARBA" id="ARBA00022679"/>
    </source>
</evidence>
<dbReference type="STRING" id="1280948.HY36_13920"/>
<dbReference type="AlphaFoldDB" id="A0A059E7A4"/>
<evidence type="ECO:0000256" key="6">
    <source>
        <dbReference type="ARBA" id="ARBA00023316"/>
    </source>
</evidence>
<feature type="chain" id="PRO_5044537700" description="Murein L,D-transpeptidase catalytic domain family protein" evidence="7">
    <location>
        <begin position="22"/>
        <end position="193"/>
    </location>
</feature>
<evidence type="ECO:0008006" key="14">
    <source>
        <dbReference type="Google" id="ProtNLM"/>
    </source>
</evidence>
<dbReference type="GO" id="GO:0009252">
    <property type="term" value="P:peptidoglycan biosynthetic process"/>
    <property type="evidence" value="ECO:0007669"/>
    <property type="project" value="UniProtKB-UniPathway"/>
</dbReference>
<sequence length="193" mass="21224">MRHFLILLSLFCLPHFSQAEAIDPDRLIRPDLLEQAIGALHTHAAHANSERLVVVDYSLHSSKKRLFIVNLDTGHVSAFRTTHGRGSDADHDGYLDTFSDTPGSGASPQGAFLTAEEYHGRHGRSLRLDGLDETNANARRRAIVIHAADYAEPGMIDTYGRLGRSLGCIAFSRADLDTFMTLVPQGTLIYVGR</sequence>
<dbReference type="EMBL" id="DOGS01000206">
    <property type="protein sequence ID" value="HBQ49270.1"/>
    <property type="molecule type" value="Genomic_DNA"/>
</dbReference>
<dbReference type="PATRIC" id="fig|1280948.3.peg.1023"/>
<evidence type="ECO:0000256" key="7">
    <source>
        <dbReference type="SAM" id="SignalP"/>
    </source>
</evidence>
<name>A0A059E7A4_9PROT</name>
<evidence type="ECO:0000256" key="1">
    <source>
        <dbReference type="ARBA" id="ARBA00004752"/>
    </source>
</evidence>
<dbReference type="InterPro" id="IPR005490">
    <property type="entry name" value="LD_TPept_cat_dom"/>
</dbReference>
<comment type="caution">
    <text evidence="10">The sequence shown here is derived from an EMBL/GenBank/DDBJ whole genome shotgun (WGS) entry which is preliminary data.</text>
</comment>
<evidence type="ECO:0000256" key="5">
    <source>
        <dbReference type="ARBA" id="ARBA00022984"/>
    </source>
</evidence>
<dbReference type="GO" id="GO:0016740">
    <property type="term" value="F:transferase activity"/>
    <property type="evidence" value="ECO:0007669"/>
    <property type="project" value="UniProtKB-KW"/>
</dbReference>
<comment type="pathway">
    <text evidence="1">Cell wall biogenesis; peptidoglycan biosynthesis.</text>
</comment>